<keyword evidence="2" id="KW-1185">Reference proteome</keyword>
<accession>A0A6D2KK60</accession>
<organism evidence="1 2">
    <name type="scientific">Microthlaspi erraticum</name>
    <dbReference type="NCBI Taxonomy" id="1685480"/>
    <lineage>
        <taxon>Eukaryota</taxon>
        <taxon>Viridiplantae</taxon>
        <taxon>Streptophyta</taxon>
        <taxon>Embryophyta</taxon>
        <taxon>Tracheophyta</taxon>
        <taxon>Spermatophyta</taxon>
        <taxon>Magnoliopsida</taxon>
        <taxon>eudicotyledons</taxon>
        <taxon>Gunneridae</taxon>
        <taxon>Pentapetalae</taxon>
        <taxon>rosids</taxon>
        <taxon>malvids</taxon>
        <taxon>Brassicales</taxon>
        <taxon>Brassicaceae</taxon>
        <taxon>Coluteocarpeae</taxon>
        <taxon>Microthlaspi</taxon>
    </lineage>
</organism>
<dbReference type="EMBL" id="CACVBM020001684">
    <property type="protein sequence ID" value="CAA7057285.1"/>
    <property type="molecule type" value="Genomic_DNA"/>
</dbReference>
<proteinExistence type="predicted"/>
<reference evidence="1" key="1">
    <citation type="submission" date="2020-01" db="EMBL/GenBank/DDBJ databases">
        <authorList>
            <person name="Mishra B."/>
        </authorList>
    </citation>
    <scope>NUCLEOTIDE SEQUENCE [LARGE SCALE GENOMIC DNA]</scope>
</reference>
<protein>
    <submittedName>
        <fullName evidence="1">Uncharacterized protein</fullName>
    </submittedName>
</protein>
<evidence type="ECO:0000313" key="2">
    <source>
        <dbReference type="Proteomes" id="UP000467841"/>
    </source>
</evidence>
<evidence type="ECO:0000313" key="1">
    <source>
        <dbReference type="EMBL" id="CAA7057285.1"/>
    </source>
</evidence>
<dbReference type="AlphaFoldDB" id="A0A6D2KK60"/>
<sequence>MDGRWMELCFLLQHIIVLFLLASSFLVRNEFRNQGFIQAATELHPTSQSTIFTPLDDIHFFNRRNQTDVSTEDSFLVVPRPDLYSEIVNGLLCSSSNLNVEIPGLEEKPRINRRFERKPITQSQRCKQLEDRSYGDASRSWLIQYIALSRRRWCE</sequence>
<comment type="caution">
    <text evidence="1">The sequence shown here is derived from an EMBL/GenBank/DDBJ whole genome shotgun (WGS) entry which is preliminary data.</text>
</comment>
<gene>
    <name evidence="1" type="ORF">MERR_LOCUS44521</name>
</gene>
<name>A0A6D2KK60_9BRAS</name>
<dbReference type="Proteomes" id="UP000467841">
    <property type="component" value="Unassembled WGS sequence"/>
</dbReference>